<evidence type="ECO:0008006" key="4">
    <source>
        <dbReference type="Google" id="ProtNLM"/>
    </source>
</evidence>
<protein>
    <recommendedName>
        <fullName evidence="4">EF-hand domain-containing protein</fullName>
    </recommendedName>
</protein>
<feature type="region of interest" description="Disordered" evidence="1">
    <location>
        <begin position="1"/>
        <end position="37"/>
    </location>
</feature>
<reference evidence="2 3" key="1">
    <citation type="journal article" date="2018" name="Mol. Biol. Evol.">
        <title>Broad Genomic Sampling Reveals a Smut Pathogenic Ancestry of the Fungal Clade Ustilaginomycotina.</title>
        <authorList>
            <person name="Kijpornyongpan T."/>
            <person name="Mondo S.J."/>
            <person name="Barry K."/>
            <person name="Sandor L."/>
            <person name="Lee J."/>
            <person name="Lipzen A."/>
            <person name="Pangilinan J."/>
            <person name="LaButti K."/>
            <person name="Hainaut M."/>
            <person name="Henrissat B."/>
            <person name="Grigoriev I.V."/>
            <person name="Spatafora J.W."/>
            <person name="Aime M.C."/>
        </authorList>
    </citation>
    <scope>NUCLEOTIDE SEQUENCE [LARGE SCALE GENOMIC DNA]</scope>
    <source>
        <strain evidence="2 3">MCA 4198</strain>
    </source>
</reference>
<dbReference type="Proteomes" id="UP000245768">
    <property type="component" value="Unassembled WGS sequence"/>
</dbReference>
<accession>A0A316YQR9</accession>
<dbReference type="EMBL" id="KZ819635">
    <property type="protein sequence ID" value="PWN91581.1"/>
    <property type="molecule type" value="Genomic_DNA"/>
</dbReference>
<evidence type="ECO:0000313" key="3">
    <source>
        <dbReference type="Proteomes" id="UP000245768"/>
    </source>
</evidence>
<dbReference type="OrthoDB" id="26525at2759"/>
<proteinExistence type="predicted"/>
<gene>
    <name evidence="2" type="ORF">FA10DRAFT_265429</name>
</gene>
<dbReference type="GeneID" id="37042971"/>
<dbReference type="Gene3D" id="1.10.238.10">
    <property type="entry name" value="EF-hand"/>
    <property type="match status" value="1"/>
</dbReference>
<keyword evidence="3" id="KW-1185">Reference proteome</keyword>
<evidence type="ECO:0000313" key="2">
    <source>
        <dbReference type="EMBL" id="PWN91581.1"/>
    </source>
</evidence>
<feature type="compositionally biased region" description="Basic and acidic residues" evidence="1">
    <location>
        <begin position="22"/>
        <end position="37"/>
    </location>
</feature>
<name>A0A316YQR9_9BASI</name>
<sequence length="184" mass="19847">MTSTLDAAQSSATGTPPKNKPQGKDDGADEKAISKSRTDLLDAEGDLSPAFHLALARIFLRFSASAQKLGLDLPNAAAAASEKDVGAQLDKLKKVALDDDELDAFARATNGEVLSDESKEEIKEYLDCDDQSRITFSGFCEMYHLQTGSDAAETWKDLEALGFNEKLELDSPLKADASKEERST</sequence>
<feature type="compositionally biased region" description="Polar residues" evidence="1">
    <location>
        <begin position="1"/>
        <end position="16"/>
    </location>
</feature>
<organism evidence="2 3">
    <name type="scientific">Acaromyces ingoldii</name>
    <dbReference type="NCBI Taxonomy" id="215250"/>
    <lineage>
        <taxon>Eukaryota</taxon>
        <taxon>Fungi</taxon>
        <taxon>Dikarya</taxon>
        <taxon>Basidiomycota</taxon>
        <taxon>Ustilaginomycotina</taxon>
        <taxon>Exobasidiomycetes</taxon>
        <taxon>Exobasidiales</taxon>
        <taxon>Cryptobasidiaceae</taxon>
        <taxon>Acaromyces</taxon>
    </lineage>
</organism>
<dbReference type="RefSeq" id="XP_025378779.1">
    <property type="nucleotide sequence ID" value="XM_025521055.1"/>
</dbReference>
<evidence type="ECO:0000256" key="1">
    <source>
        <dbReference type="SAM" id="MobiDB-lite"/>
    </source>
</evidence>
<dbReference type="InParanoid" id="A0A316YQR9"/>
<dbReference type="InterPro" id="IPR011992">
    <property type="entry name" value="EF-hand-dom_pair"/>
</dbReference>
<dbReference type="AlphaFoldDB" id="A0A316YQR9"/>
<dbReference type="SUPFAM" id="SSF47473">
    <property type="entry name" value="EF-hand"/>
    <property type="match status" value="1"/>
</dbReference>